<evidence type="ECO:0000256" key="4">
    <source>
        <dbReference type="ARBA" id="ARBA00022884"/>
    </source>
</evidence>
<name>A0A852SJF6_9MICO</name>
<dbReference type="Gene3D" id="1.10.940.10">
    <property type="entry name" value="NusB-like"/>
    <property type="match status" value="1"/>
</dbReference>
<reference evidence="7 8" key="1">
    <citation type="submission" date="2020-07" db="EMBL/GenBank/DDBJ databases">
        <title>Sequencing the genomes of 1000 actinobacteria strains.</title>
        <authorList>
            <person name="Klenk H.-P."/>
        </authorList>
    </citation>
    <scope>NUCLEOTIDE SEQUENCE [LARGE SCALE GENOMIC DNA]</scope>
    <source>
        <strain evidence="7 8">DSM 23870</strain>
    </source>
</reference>
<dbReference type="InterPro" id="IPR006027">
    <property type="entry name" value="NusB_RsmB_TIM44"/>
</dbReference>
<dbReference type="EMBL" id="JACCBI010000001">
    <property type="protein sequence ID" value="NYD66267.1"/>
    <property type="molecule type" value="Genomic_DNA"/>
</dbReference>
<evidence type="ECO:0000256" key="1">
    <source>
        <dbReference type="ARBA" id="ARBA00022603"/>
    </source>
</evidence>
<evidence type="ECO:0000256" key="2">
    <source>
        <dbReference type="ARBA" id="ARBA00022679"/>
    </source>
</evidence>
<proteinExistence type="inferred from homology"/>
<feature type="binding site" evidence="5">
    <location>
        <position position="339"/>
    </location>
    <ligand>
        <name>S-adenosyl-L-methionine</name>
        <dbReference type="ChEBI" id="CHEBI:59789"/>
    </ligand>
</feature>
<dbReference type="GO" id="GO:0006355">
    <property type="term" value="P:regulation of DNA-templated transcription"/>
    <property type="evidence" value="ECO:0007669"/>
    <property type="project" value="InterPro"/>
</dbReference>
<dbReference type="InterPro" id="IPR035926">
    <property type="entry name" value="NusB-like_sf"/>
</dbReference>
<feature type="binding site" evidence="5">
    <location>
        <position position="295"/>
    </location>
    <ligand>
        <name>S-adenosyl-L-methionine</name>
        <dbReference type="ChEBI" id="CHEBI:59789"/>
    </ligand>
</feature>
<gene>
    <name evidence="7" type="ORF">BJ972_000786</name>
</gene>
<evidence type="ECO:0000313" key="7">
    <source>
        <dbReference type="EMBL" id="NYD66267.1"/>
    </source>
</evidence>
<evidence type="ECO:0000256" key="3">
    <source>
        <dbReference type="ARBA" id="ARBA00022691"/>
    </source>
</evidence>
<dbReference type="Gene3D" id="3.40.50.150">
    <property type="entry name" value="Vaccinia Virus protein VP39"/>
    <property type="match status" value="1"/>
</dbReference>
<dbReference type="InterPro" id="IPR049560">
    <property type="entry name" value="MeTrfase_RsmB-F_NOP2_cat"/>
</dbReference>
<dbReference type="GO" id="GO:0003723">
    <property type="term" value="F:RNA binding"/>
    <property type="evidence" value="ECO:0007669"/>
    <property type="project" value="UniProtKB-UniRule"/>
</dbReference>
<dbReference type="PANTHER" id="PTHR22807">
    <property type="entry name" value="NOP2 YEAST -RELATED NOL1/NOP2/FMU SUN DOMAIN-CONTAINING"/>
    <property type="match status" value="1"/>
</dbReference>
<keyword evidence="1 5" id="KW-0489">Methyltransferase</keyword>
<dbReference type="PANTHER" id="PTHR22807:SF53">
    <property type="entry name" value="RIBOSOMAL RNA SMALL SUBUNIT METHYLTRANSFERASE B-RELATED"/>
    <property type="match status" value="1"/>
</dbReference>
<dbReference type="PRINTS" id="PR02008">
    <property type="entry name" value="RCMTFAMILY"/>
</dbReference>
<sequence>MQQQSRPPQLSPARIVAFEVLEAVEMDDAYANLLLPVRIGRAALSDVDARLATELTYGTLRMRGFYDRVIEIAANRPTSKIDPRVLDALRLGAHQLLSTRIPTHAAVNESVELVRRYATRSAIGFANGVLRAISRRSTDEWRDDVSAEARTDDERLAELSSHPEWVIRAFRGALERDGLGDTLDELLEADNVAPVVNLIALPGVGLGEPDDYGTPNRYSPLGFTRDGEGALELDVHGGRIRVQDEGSQLAALALSRARPVVAGERWLDLCAGPGGKAVLLAAEALASGAVLDANEVIPVRADLVRSALSAVSTGIPVSVVDGRAIGDERPGYYDRILLDAPCTGLGALRRRPEARWRKSPRDVAELTRLQGELLDSAVAALRPGGILAYVTCSPHTAETHGVVKGALSRWGDTLTPLDVPTVLDGLTRHPLDLPAGPHAQLWPHRDGTDAMFIALLEKH</sequence>
<dbReference type="SUPFAM" id="SSF48013">
    <property type="entry name" value="NusB-like"/>
    <property type="match status" value="1"/>
</dbReference>
<dbReference type="PROSITE" id="PS51686">
    <property type="entry name" value="SAM_MT_RSMB_NOP"/>
    <property type="match status" value="1"/>
</dbReference>
<dbReference type="InterPro" id="IPR029063">
    <property type="entry name" value="SAM-dependent_MTases_sf"/>
</dbReference>
<dbReference type="Pfam" id="PF01189">
    <property type="entry name" value="Methyltr_RsmB-F"/>
    <property type="match status" value="1"/>
</dbReference>
<dbReference type="InterPro" id="IPR001678">
    <property type="entry name" value="MeTrfase_RsmB-F_NOP2_dom"/>
</dbReference>
<keyword evidence="4 5" id="KW-0694">RNA-binding</keyword>
<protein>
    <submittedName>
        <fullName evidence="7">16S rRNA (Cytosine967-C5)-methyltransferase</fullName>
        <ecNumber evidence="7">2.1.1.176</ecNumber>
    </submittedName>
</protein>
<feature type="binding site" evidence="5">
    <location>
        <begin position="270"/>
        <end position="276"/>
    </location>
    <ligand>
        <name>S-adenosyl-L-methionine</name>
        <dbReference type="ChEBI" id="CHEBI:59789"/>
    </ligand>
</feature>
<feature type="binding site" evidence="5">
    <location>
        <position position="321"/>
    </location>
    <ligand>
        <name>S-adenosyl-L-methionine</name>
        <dbReference type="ChEBI" id="CHEBI:59789"/>
    </ligand>
</feature>
<organism evidence="7 8">
    <name type="scientific">Agromyces atrinae</name>
    <dbReference type="NCBI Taxonomy" id="592376"/>
    <lineage>
        <taxon>Bacteria</taxon>
        <taxon>Bacillati</taxon>
        <taxon>Actinomycetota</taxon>
        <taxon>Actinomycetes</taxon>
        <taxon>Micrococcales</taxon>
        <taxon>Microbacteriaceae</taxon>
        <taxon>Agromyces</taxon>
    </lineage>
</organism>
<dbReference type="Pfam" id="PF01029">
    <property type="entry name" value="NusB"/>
    <property type="match status" value="1"/>
</dbReference>
<dbReference type="GO" id="GO:0001510">
    <property type="term" value="P:RNA methylation"/>
    <property type="evidence" value="ECO:0007669"/>
    <property type="project" value="InterPro"/>
</dbReference>
<feature type="domain" description="SAM-dependent MTase RsmB/NOP-type" evidence="6">
    <location>
        <begin position="155"/>
        <end position="459"/>
    </location>
</feature>
<evidence type="ECO:0000256" key="5">
    <source>
        <dbReference type="PROSITE-ProRule" id="PRU01023"/>
    </source>
</evidence>
<evidence type="ECO:0000259" key="6">
    <source>
        <dbReference type="PROSITE" id="PS51686"/>
    </source>
</evidence>
<comment type="caution">
    <text evidence="7">The sequence shown here is derived from an EMBL/GenBank/DDBJ whole genome shotgun (WGS) entry which is preliminary data.</text>
</comment>
<dbReference type="EC" id="2.1.1.176" evidence="7"/>
<dbReference type="AlphaFoldDB" id="A0A852SJF6"/>
<dbReference type="GO" id="GO:0008173">
    <property type="term" value="F:RNA methyltransferase activity"/>
    <property type="evidence" value="ECO:0007669"/>
    <property type="project" value="InterPro"/>
</dbReference>
<keyword evidence="2 5" id="KW-0808">Transferase</keyword>
<evidence type="ECO:0000313" key="8">
    <source>
        <dbReference type="Proteomes" id="UP000581087"/>
    </source>
</evidence>
<keyword evidence="3 5" id="KW-0949">S-adenosyl-L-methionine</keyword>
<dbReference type="CDD" id="cd02440">
    <property type="entry name" value="AdoMet_MTases"/>
    <property type="match status" value="1"/>
</dbReference>
<dbReference type="SUPFAM" id="SSF53335">
    <property type="entry name" value="S-adenosyl-L-methionine-dependent methyltransferases"/>
    <property type="match status" value="1"/>
</dbReference>
<accession>A0A852SJF6</accession>
<dbReference type="RefSeq" id="WP_373366806.1">
    <property type="nucleotide sequence ID" value="NZ_JACCBI010000001.1"/>
</dbReference>
<feature type="active site" description="Nucleophile" evidence="5">
    <location>
        <position position="392"/>
    </location>
</feature>
<dbReference type="Proteomes" id="UP000581087">
    <property type="component" value="Unassembled WGS sequence"/>
</dbReference>
<comment type="similarity">
    <text evidence="5">Belongs to the class I-like SAM-binding methyltransferase superfamily. RsmB/NOP family.</text>
</comment>
<dbReference type="InterPro" id="IPR023267">
    <property type="entry name" value="RCMT"/>
</dbReference>